<feature type="site" description="Transition state stabilizer" evidence="5">
    <location>
        <position position="252"/>
    </location>
</feature>
<dbReference type="HAMAP" id="MF_00020">
    <property type="entry name" value="Acetate_kinase"/>
    <property type="match status" value="1"/>
</dbReference>
<feature type="binding site" evidence="5">
    <location>
        <position position="14"/>
    </location>
    <ligand>
        <name>ATP</name>
        <dbReference type="ChEBI" id="CHEBI:30616"/>
    </ligand>
</feature>
<keyword evidence="4 5" id="KW-0067">ATP-binding</keyword>
<dbReference type="Gene3D" id="3.30.420.40">
    <property type="match status" value="2"/>
</dbReference>
<protein>
    <recommendedName>
        <fullName evidence="5">Probable acetate kinase</fullName>
        <ecNumber evidence="5">2.7.2.1</ecNumber>
    </recommendedName>
    <alternativeName>
        <fullName evidence="5">Acetokinase</fullName>
    </alternativeName>
</protein>
<dbReference type="InterPro" id="IPR023865">
    <property type="entry name" value="Aliphatic_acid_kinase_CS"/>
</dbReference>
<evidence type="ECO:0000256" key="5">
    <source>
        <dbReference type="HAMAP-Rule" id="MF_03131"/>
    </source>
</evidence>
<name>A0A0J0XQ60_9TREE</name>
<feature type="binding site" evidence="5">
    <location>
        <begin position="219"/>
        <end position="223"/>
    </location>
    <ligand>
        <name>ATP</name>
        <dbReference type="ChEBI" id="CHEBI:30616"/>
    </ligand>
</feature>
<dbReference type="GO" id="GO:0000287">
    <property type="term" value="F:magnesium ion binding"/>
    <property type="evidence" value="ECO:0007669"/>
    <property type="project" value="UniProtKB-UniRule"/>
</dbReference>
<feature type="binding site" evidence="5">
    <location>
        <position position="7"/>
    </location>
    <ligand>
        <name>Mg(2+)</name>
        <dbReference type="ChEBI" id="CHEBI:18420"/>
    </ligand>
</feature>
<dbReference type="InterPro" id="IPR043129">
    <property type="entry name" value="ATPase_NBD"/>
</dbReference>
<comment type="caution">
    <text evidence="5">Lacks conserved residue(s) required for the propagation of feature annotation.</text>
</comment>
<evidence type="ECO:0000256" key="3">
    <source>
        <dbReference type="ARBA" id="ARBA00022777"/>
    </source>
</evidence>
<dbReference type="GO" id="GO:0006085">
    <property type="term" value="P:acetyl-CoA biosynthetic process"/>
    <property type="evidence" value="ECO:0007669"/>
    <property type="project" value="UniProtKB-UniRule"/>
</dbReference>
<evidence type="ECO:0000256" key="1">
    <source>
        <dbReference type="ARBA" id="ARBA00022679"/>
    </source>
</evidence>
<dbReference type="GeneID" id="28986358"/>
<keyword evidence="5" id="KW-0460">Magnesium</keyword>
<dbReference type="InterPro" id="IPR000890">
    <property type="entry name" value="Aliphatic_acid_kin_short-chain"/>
</dbReference>
<organism evidence="6 7">
    <name type="scientific">Cutaneotrichosporon oleaginosum</name>
    <dbReference type="NCBI Taxonomy" id="879819"/>
    <lineage>
        <taxon>Eukaryota</taxon>
        <taxon>Fungi</taxon>
        <taxon>Dikarya</taxon>
        <taxon>Basidiomycota</taxon>
        <taxon>Agaricomycotina</taxon>
        <taxon>Tremellomycetes</taxon>
        <taxon>Trichosporonales</taxon>
        <taxon>Trichosporonaceae</taxon>
        <taxon>Cutaneotrichosporon</taxon>
    </lineage>
</organism>
<dbReference type="SUPFAM" id="SSF53067">
    <property type="entry name" value="Actin-like ATPase domain"/>
    <property type="match status" value="2"/>
</dbReference>
<comment type="catalytic activity">
    <reaction evidence="5">
        <text>acetate + ATP = acetyl phosphate + ADP</text>
        <dbReference type="Rhea" id="RHEA:11352"/>
        <dbReference type="ChEBI" id="CHEBI:22191"/>
        <dbReference type="ChEBI" id="CHEBI:30089"/>
        <dbReference type="ChEBI" id="CHEBI:30616"/>
        <dbReference type="ChEBI" id="CHEBI:456216"/>
        <dbReference type="EC" id="2.7.2.1"/>
    </reaction>
</comment>
<dbReference type="AlphaFoldDB" id="A0A0J0XQ60"/>
<dbReference type="EC" id="2.7.2.1" evidence="5"/>
<gene>
    <name evidence="6" type="ORF">CC85DRAFT_307734</name>
</gene>
<dbReference type="PANTHER" id="PTHR21060">
    <property type="entry name" value="ACETATE KINASE"/>
    <property type="match status" value="1"/>
</dbReference>
<dbReference type="Pfam" id="PF00871">
    <property type="entry name" value="Acetate_kinase"/>
    <property type="match status" value="1"/>
</dbReference>
<dbReference type="GO" id="GO:0005524">
    <property type="term" value="F:ATP binding"/>
    <property type="evidence" value="ECO:0007669"/>
    <property type="project" value="UniProtKB-KW"/>
</dbReference>
<evidence type="ECO:0000313" key="6">
    <source>
        <dbReference type="EMBL" id="KLT43255.1"/>
    </source>
</evidence>
<evidence type="ECO:0000256" key="4">
    <source>
        <dbReference type="ARBA" id="ARBA00022840"/>
    </source>
</evidence>
<comment type="similarity">
    <text evidence="5">Belongs to the acetokinase family.</text>
</comment>
<keyword evidence="3 5" id="KW-0418">Kinase</keyword>
<dbReference type="GO" id="GO:0006083">
    <property type="term" value="P:acetate metabolic process"/>
    <property type="evidence" value="ECO:0007669"/>
    <property type="project" value="TreeGrafter"/>
</dbReference>
<dbReference type="PRINTS" id="PR00471">
    <property type="entry name" value="ACETATEKNASE"/>
</dbReference>
<sequence>MYVLTLNCGSSSIKGKLFHLPSKEAPLKPAAKISVLNIGAKGDRVHVVVKWLDDEGRDDVDERMGDGGEVEHRDIFPVILKHITSSGIKEDAIKYVTHRIVHGGMNKKGLRVTKEDTRELEQMDALSSFAPLHNHHAVLCVRACLDAVPKSTQLLYFDTLFHQTLPPEVYTYALPPTKADLAIPLRKYGFHGLSYASIVHQLAQHTHTTPDKLNLVVAHLGSGASACCIRAGKSIDTSMGLTPLEGLVGGTRTGNIDPTAIMHHTPEYARDAGLSGMHVSRGEWVMNRESGLSALAGTPNFGTITAKAFGEVGEGGATDAAEKKRMRLAYDIFLDRVMVFISQYLAKLLVQVPLTEVQLVFSGGIGENAAKLRRDVIERLHWLGASVGEANEKRGGGAVRKVSGAESRLTAWVVETDEEGWCAQMARDDMGI</sequence>
<dbReference type="UniPathway" id="UPA00340">
    <property type="reaction ID" value="UER00458"/>
</dbReference>
<dbReference type="PROSITE" id="PS01076">
    <property type="entry name" value="ACETATE_KINASE_2"/>
    <property type="match status" value="1"/>
</dbReference>
<feature type="binding site" evidence="5">
    <location>
        <position position="99"/>
    </location>
    <ligand>
        <name>substrate</name>
    </ligand>
</feature>
<feature type="binding site" evidence="5">
    <location>
        <position position="418"/>
    </location>
    <ligand>
        <name>Mg(2+)</name>
        <dbReference type="ChEBI" id="CHEBI:18420"/>
    </ligand>
</feature>
<dbReference type="RefSeq" id="XP_018279746.1">
    <property type="nucleotide sequence ID" value="XM_018425755.1"/>
</dbReference>
<dbReference type="InterPro" id="IPR004372">
    <property type="entry name" value="Ac/propionate_kinase"/>
</dbReference>
<feature type="binding site" evidence="5">
    <location>
        <begin position="364"/>
        <end position="368"/>
    </location>
    <ligand>
        <name>ATP</name>
        <dbReference type="ChEBI" id="CHEBI:30616"/>
    </ligand>
</feature>
<dbReference type="PANTHER" id="PTHR21060:SF15">
    <property type="entry name" value="ACETATE KINASE-RELATED"/>
    <property type="match status" value="1"/>
</dbReference>
<dbReference type="EMBL" id="KQ087197">
    <property type="protein sequence ID" value="KLT43255.1"/>
    <property type="molecule type" value="Genomic_DNA"/>
</dbReference>
<dbReference type="PIRSF" id="PIRSF000722">
    <property type="entry name" value="Acetate_prop_kin"/>
    <property type="match status" value="1"/>
</dbReference>
<dbReference type="STRING" id="879819.A0A0J0XQ60"/>
<dbReference type="OrthoDB" id="67445at2759"/>
<keyword evidence="1 5" id="KW-0808">Transferase</keyword>
<comment type="pathway">
    <text evidence="5">Metabolic intermediate biosynthesis; acetyl-CoA biosynthesis; acetyl-CoA from acetate: step 1/2.</text>
</comment>
<proteinExistence type="inferred from homology"/>
<dbReference type="GO" id="GO:0008776">
    <property type="term" value="F:acetate kinase activity"/>
    <property type="evidence" value="ECO:0007669"/>
    <property type="project" value="UniProtKB-UniRule"/>
</dbReference>
<evidence type="ECO:0000256" key="2">
    <source>
        <dbReference type="ARBA" id="ARBA00022741"/>
    </source>
</evidence>
<dbReference type="Proteomes" id="UP000053611">
    <property type="component" value="Unassembled WGS sequence"/>
</dbReference>
<comment type="cofactor">
    <cofactor evidence="5">
        <name>Mg(2+)</name>
        <dbReference type="ChEBI" id="CHEBI:18420"/>
    </cofactor>
</comment>
<keyword evidence="7" id="KW-1185">Reference proteome</keyword>
<accession>A0A0J0XQ60</accession>
<keyword evidence="2 5" id="KW-0547">Nucleotide-binding</keyword>
<feature type="site" description="Transition state stabilizer" evidence="5">
    <location>
        <position position="191"/>
    </location>
</feature>
<feature type="active site" description="Proton donor/acceptor" evidence="5">
    <location>
        <position position="158"/>
    </location>
</feature>
<keyword evidence="5" id="KW-0479">Metal-binding</keyword>
<evidence type="ECO:0000313" key="7">
    <source>
        <dbReference type="Proteomes" id="UP000053611"/>
    </source>
</evidence>
<dbReference type="PROSITE" id="PS01075">
    <property type="entry name" value="ACETATE_KINASE_1"/>
    <property type="match status" value="1"/>
</dbReference>
<reference evidence="6 7" key="1">
    <citation type="submission" date="2015-03" db="EMBL/GenBank/DDBJ databases">
        <title>Genomics and transcriptomics of the oil-accumulating basidiomycete yeast T. oleaginosus allow insights into substrate utilization and the diverse evolutionary trajectories of mating systems in fungi.</title>
        <authorList>
            <consortium name="DOE Joint Genome Institute"/>
            <person name="Kourist R."/>
            <person name="Kracht O."/>
            <person name="Bracharz F."/>
            <person name="Lipzen A."/>
            <person name="Nolan M."/>
            <person name="Ohm R."/>
            <person name="Grigoriev I."/>
            <person name="Sun S."/>
            <person name="Heitman J."/>
            <person name="Bruck T."/>
            <person name="Nowrousian M."/>
        </authorList>
    </citation>
    <scope>NUCLEOTIDE SEQUENCE [LARGE SCALE GENOMIC DNA]</scope>
    <source>
        <strain evidence="6 7">IBC0246</strain>
    </source>
</reference>